<reference evidence="2" key="1">
    <citation type="submission" date="2017-12" db="EMBL/GenBank/DDBJ databases">
        <authorList>
            <consortium name="DOE Joint Genome Institute"/>
            <person name="Mondo S.J."/>
            <person name="Kjaerbolling I."/>
            <person name="Vesth T.C."/>
            <person name="Frisvad J.C."/>
            <person name="Nybo J.L."/>
            <person name="Theobald S."/>
            <person name="Kuo A."/>
            <person name="Bowyer P."/>
            <person name="Matsuda Y."/>
            <person name="Lyhne E.K."/>
            <person name="Kogle M.E."/>
            <person name="Clum A."/>
            <person name="Lipzen A."/>
            <person name="Salamov A."/>
            <person name="Ngan C.Y."/>
            <person name="Daum C."/>
            <person name="Chiniquy J."/>
            <person name="Barry K."/>
            <person name="LaButti K."/>
            <person name="Haridas S."/>
            <person name="Simmons B.A."/>
            <person name="Magnuson J.K."/>
            <person name="Mortensen U.H."/>
            <person name="Larsen T.O."/>
            <person name="Grigoriev I.V."/>
            <person name="Baker S.E."/>
            <person name="Andersen M.R."/>
            <person name="Nordberg H.P."/>
            <person name="Cantor M.N."/>
            <person name="Hua S.X."/>
        </authorList>
    </citation>
    <scope>NUCLEOTIDE SEQUENCE [LARGE SCALE GENOMIC DNA]</scope>
    <source>
        <strain evidence="2">IBT 19404</strain>
    </source>
</reference>
<organism evidence="1 2">
    <name type="scientific">Aspergillus taichungensis</name>
    <dbReference type="NCBI Taxonomy" id="482145"/>
    <lineage>
        <taxon>Eukaryota</taxon>
        <taxon>Fungi</taxon>
        <taxon>Dikarya</taxon>
        <taxon>Ascomycota</taxon>
        <taxon>Pezizomycotina</taxon>
        <taxon>Eurotiomycetes</taxon>
        <taxon>Eurotiomycetidae</taxon>
        <taxon>Eurotiales</taxon>
        <taxon>Aspergillaceae</taxon>
        <taxon>Aspergillus</taxon>
        <taxon>Aspergillus subgen. Circumdati</taxon>
    </lineage>
</organism>
<dbReference type="Proteomes" id="UP000235023">
    <property type="component" value="Unassembled WGS sequence"/>
</dbReference>
<dbReference type="AlphaFoldDB" id="A0A2J5I971"/>
<sequence length="137" mass="14977">MAQWADSTRAALRDYKGGISTRLLHAASQSRKIMDPATEIYKGVPSFNDEESKVIANGTSMMRGHAVDLANMVGGKAHALKAYGGGPIAKNMLRSHYNKDMTVLDSMADKVTPSYRDSVRDDAQDITDAYLAALRHF</sequence>
<protein>
    <submittedName>
        <fullName evidence="1">Uncharacterized protein</fullName>
    </submittedName>
</protein>
<keyword evidence="2" id="KW-1185">Reference proteome</keyword>
<dbReference type="OrthoDB" id="10308155at2759"/>
<evidence type="ECO:0000313" key="2">
    <source>
        <dbReference type="Proteomes" id="UP000235023"/>
    </source>
</evidence>
<gene>
    <name evidence="1" type="ORF">BDW42DRAFT_158785</name>
</gene>
<name>A0A2J5I971_9EURO</name>
<dbReference type="EMBL" id="KZ559498">
    <property type="protein sequence ID" value="PLN86573.1"/>
    <property type="molecule type" value="Genomic_DNA"/>
</dbReference>
<evidence type="ECO:0000313" key="1">
    <source>
        <dbReference type="EMBL" id="PLN86573.1"/>
    </source>
</evidence>
<accession>A0A2J5I971</accession>
<proteinExistence type="predicted"/>